<evidence type="ECO:0000259" key="3">
    <source>
        <dbReference type="Pfam" id="PF08327"/>
    </source>
</evidence>
<proteinExistence type="inferred from homology"/>
<feature type="region of interest" description="Disordered" evidence="2">
    <location>
        <begin position="148"/>
        <end position="204"/>
    </location>
</feature>
<dbReference type="Pfam" id="PF08327">
    <property type="entry name" value="AHSA1"/>
    <property type="match status" value="1"/>
</dbReference>
<name>A0A9X1P9Q7_9BACT</name>
<gene>
    <name evidence="4" type="ORF">LXM24_14505</name>
</gene>
<feature type="compositionally biased region" description="Polar residues" evidence="2">
    <location>
        <begin position="148"/>
        <end position="171"/>
    </location>
</feature>
<evidence type="ECO:0000313" key="5">
    <source>
        <dbReference type="Proteomes" id="UP001139700"/>
    </source>
</evidence>
<keyword evidence="5" id="KW-1185">Reference proteome</keyword>
<dbReference type="SUPFAM" id="SSF55961">
    <property type="entry name" value="Bet v1-like"/>
    <property type="match status" value="1"/>
</dbReference>
<comment type="caution">
    <text evidence="4">The sequence shown here is derived from an EMBL/GenBank/DDBJ whole genome shotgun (WGS) entry which is preliminary data.</text>
</comment>
<dbReference type="EMBL" id="JAJTTA010000002">
    <property type="protein sequence ID" value="MCF0041311.1"/>
    <property type="molecule type" value="Genomic_DNA"/>
</dbReference>
<organism evidence="4 5">
    <name type="scientific">Dyadobacter fanqingshengii</name>
    <dbReference type="NCBI Taxonomy" id="2906443"/>
    <lineage>
        <taxon>Bacteria</taxon>
        <taxon>Pseudomonadati</taxon>
        <taxon>Bacteroidota</taxon>
        <taxon>Cytophagia</taxon>
        <taxon>Cytophagales</taxon>
        <taxon>Spirosomataceae</taxon>
        <taxon>Dyadobacter</taxon>
    </lineage>
</organism>
<dbReference type="CDD" id="cd07814">
    <property type="entry name" value="SRPBCC_CalC_Aha1-like"/>
    <property type="match status" value="1"/>
</dbReference>
<evidence type="ECO:0000256" key="1">
    <source>
        <dbReference type="ARBA" id="ARBA00006817"/>
    </source>
</evidence>
<dbReference type="AlphaFoldDB" id="A0A9X1P9Q7"/>
<dbReference type="RefSeq" id="WP_234613933.1">
    <property type="nucleotide sequence ID" value="NZ_CP098806.1"/>
</dbReference>
<dbReference type="InterPro" id="IPR013538">
    <property type="entry name" value="ASHA1/2-like_C"/>
</dbReference>
<reference evidence="4" key="1">
    <citation type="submission" date="2021-12" db="EMBL/GenBank/DDBJ databases">
        <title>Novel species in genus Dyadobacter.</title>
        <authorList>
            <person name="Ma C."/>
        </authorList>
    </citation>
    <scope>NUCLEOTIDE SEQUENCE</scope>
    <source>
        <strain evidence="4">CY399</strain>
    </source>
</reference>
<feature type="domain" description="Activator of Hsp90 ATPase homologue 1/2-like C-terminal" evidence="3">
    <location>
        <begin position="18"/>
        <end position="144"/>
    </location>
</feature>
<dbReference type="Proteomes" id="UP001139700">
    <property type="component" value="Unassembled WGS sequence"/>
</dbReference>
<evidence type="ECO:0000313" key="4">
    <source>
        <dbReference type="EMBL" id="MCF0041311.1"/>
    </source>
</evidence>
<accession>A0A9X1P9Q7</accession>
<sequence length="204" mass="22359">MDTEQKTNVIEIERSFDVDVETLFKAWTEAEDLKQWWHPMGDSLVDVKNELKEGGAVEYHVGESGLQITGTYSEVIPNEKLAYSWVWNMSDEGSESGYTLNVTFSTDGEGSKLKVIQEGFSGPEFLKPHEDGWEKGLNDLSAFLSSGSENTEIAASENTDTDSAQTSGSDQDATKQDNVKSAENMTDHSGGYNEDPEQVKVGGG</sequence>
<dbReference type="Gene3D" id="3.30.530.20">
    <property type="match status" value="1"/>
</dbReference>
<evidence type="ECO:0000256" key="2">
    <source>
        <dbReference type="SAM" id="MobiDB-lite"/>
    </source>
</evidence>
<comment type="similarity">
    <text evidence="1">Belongs to the AHA1 family.</text>
</comment>
<dbReference type="InterPro" id="IPR023393">
    <property type="entry name" value="START-like_dom_sf"/>
</dbReference>
<protein>
    <submittedName>
        <fullName evidence="4">SRPBCC domain-containing protein</fullName>
    </submittedName>
</protein>